<proteinExistence type="predicted"/>
<keyword evidence="1" id="KW-0812">Transmembrane</keyword>
<evidence type="ECO:0000256" key="1">
    <source>
        <dbReference type="SAM" id="Phobius"/>
    </source>
</evidence>
<dbReference type="InterPro" id="IPR036259">
    <property type="entry name" value="MFS_trans_sf"/>
</dbReference>
<dbReference type="Gene3D" id="1.20.1250.20">
    <property type="entry name" value="MFS general substrate transporter like domains"/>
    <property type="match status" value="1"/>
</dbReference>
<protein>
    <recommendedName>
        <fullName evidence="4">MFS transporter</fullName>
    </recommendedName>
</protein>
<feature type="transmembrane region" description="Helical" evidence="1">
    <location>
        <begin position="68"/>
        <end position="87"/>
    </location>
</feature>
<gene>
    <name evidence="2" type="ORF">ACFFSA_53450</name>
</gene>
<accession>A0ABV5SM56</accession>
<dbReference type="RefSeq" id="WP_378521143.1">
    <property type="nucleotide sequence ID" value="NZ_JBHMBW010000111.1"/>
</dbReference>
<evidence type="ECO:0000313" key="2">
    <source>
        <dbReference type="EMBL" id="MFB9631923.1"/>
    </source>
</evidence>
<evidence type="ECO:0008006" key="4">
    <source>
        <dbReference type="Google" id="ProtNLM"/>
    </source>
</evidence>
<keyword evidence="1" id="KW-1133">Transmembrane helix</keyword>
<dbReference type="Proteomes" id="UP001589532">
    <property type="component" value="Unassembled WGS sequence"/>
</dbReference>
<dbReference type="EMBL" id="JBHMBW010000111">
    <property type="protein sequence ID" value="MFB9631923.1"/>
    <property type="molecule type" value="Genomic_DNA"/>
</dbReference>
<reference evidence="2 3" key="1">
    <citation type="submission" date="2024-09" db="EMBL/GenBank/DDBJ databases">
        <authorList>
            <person name="Sun Q."/>
            <person name="Mori K."/>
        </authorList>
    </citation>
    <scope>NUCLEOTIDE SEQUENCE [LARGE SCALE GENOMIC DNA]</scope>
    <source>
        <strain evidence="2 3">JCM 3143</strain>
    </source>
</reference>
<organism evidence="2 3">
    <name type="scientific">Nonomuraea helvata</name>
    <dbReference type="NCBI Taxonomy" id="37484"/>
    <lineage>
        <taxon>Bacteria</taxon>
        <taxon>Bacillati</taxon>
        <taxon>Actinomycetota</taxon>
        <taxon>Actinomycetes</taxon>
        <taxon>Streptosporangiales</taxon>
        <taxon>Streptosporangiaceae</taxon>
        <taxon>Nonomuraea</taxon>
    </lineage>
</organism>
<comment type="caution">
    <text evidence="2">The sequence shown here is derived from an EMBL/GenBank/DDBJ whole genome shotgun (WGS) entry which is preliminary data.</text>
</comment>
<dbReference type="SUPFAM" id="SSF103473">
    <property type="entry name" value="MFS general substrate transporter"/>
    <property type="match status" value="1"/>
</dbReference>
<evidence type="ECO:0000313" key="3">
    <source>
        <dbReference type="Proteomes" id="UP001589532"/>
    </source>
</evidence>
<sequence length="91" mass="9807">MAAAAWFVMTFRTGVNNVLLVSLRQRVTPDTMLGRMTATMRLLLMGAVGVGGLLAGGLGELWGVRSALWLGALIMSVSWIPILLSPLRRQP</sequence>
<keyword evidence="1" id="KW-0472">Membrane</keyword>
<keyword evidence="3" id="KW-1185">Reference proteome</keyword>
<feature type="transmembrane region" description="Helical" evidence="1">
    <location>
        <begin position="42"/>
        <end position="62"/>
    </location>
</feature>
<name>A0ABV5SM56_9ACTN</name>